<sequence>MSVIITGAKWTRQMVRQMNTIFLVGPSKRPKTPFVSYRKRFIELAQKEIKECLIFQPEFNPEAGFGDPNADLNEIFSNSQKWELEAMDDSKVVIMALDTDPDNLGLTTRTELGMLVESRKNLIVYAPASSFKMNYQVELCKLKGIPVYDTLEQVIEETKKIILKIPLVTAGRFNSTEIKAENCDPVVLREVIWKEEDNNQKGAIWCFVDQNDHLNFRLLTNLNYNFHHYNPETKQFAYYKWNNPTVSDAVPEYATAIGGACAMILNDDESKVLFVYEESYGKKWWKFMSGGVNNSELSIECLLRELVEELNIKLDTVPIKLVGGYNQKAARYNRINDYFFTFVINIPEKSEIKVDGIEVLKTKWVDVNKVISGEIVELDGVALNKFNVDSLRKYVVDKKYLPCKLDGNKMTF</sequence>
<evidence type="ECO:0000256" key="1">
    <source>
        <dbReference type="ARBA" id="ARBA00022801"/>
    </source>
</evidence>
<dbReference type="SUPFAM" id="SSF55811">
    <property type="entry name" value="Nudix"/>
    <property type="match status" value="1"/>
</dbReference>
<dbReference type="PROSITE" id="PS00893">
    <property type="entry name" value="NUDIX_BOX"/>
    <property type="match status" value="1"/>
</dbReference>
<dbReference type="GO" id="GO:0035529">
    <property type="term" value="F:NADH pyrophosphatase activity"/>
    <property type="evidence" value="ECO:0007669"/>
    <property type="project" value="TreeGrafter"/>
</dbReference>
<protein>
    <submittedName>
        <fullName evidence="3">Nudix hydrolase</fullName>
    </submittedName>
</protein>
<evidence type="ECO:0000259" key="2">
    <source>
        <dbReference type="PROSITE" id="PS51462"/>
    </source>
</evidence>
<name>A0A1V0SJZ7_9VIRU</name>
<dbReference type="Gene3D" id="3.90.79.10">
    <property type="entry name" value="Nucleoside Triphosphate Pyrophosphohydrolase"/>
    <property type="match status" value="1"/>
</dbReference>
<dbReference type="GO" id="GO:0047631">
    <property type="term" value="F:ADP-ribose diphosphatase activity"/>
    <property type="evidence" value="ECO:0007669"/>
    <property type="project" value="TreeGrafter"/>
</dbReference>
<proteinExistence type="predicted"/>
<evidence type="ECO:0000313" key="3">
    <source>
        <dbReference type="EMBL" id="ARF11991.1"/>
    </source>
</evidence>
<dbReference type="Pfam" id="PF00293">
    <property type="entry name" value="NUDIX"/>
    <property type="match status" value="1"/>
</dbReference>
<feature type="domain" description="Nudix hydrolase" evidence="2">
    <location>
        <begin position="255"/>
        <end position="387"/>
    </location>
</feature>
<dbReference type="PANTHER" id="PTHR13994">
    <property type="entry name" value="NUDIX HYDROLASE RELATED"/>
    <property type="match status" value="1"/>
</dbReference>
<dbReference type="InterPro" id="IPR015797">
    <property type="entry name" value="NUDIX_hydrolase-like_dom_sf"/>
</dbReference>
<accession>A0A1V0SJZ7</accession>
<dbReference type="InterPro" id="IPR003293">
    <property type="entry name" value="Nudix_hydrolase6-like"/>
</dbReference>
<keyword evidence="1 3" id="KW-0378">Hydrolase</keyword>
<dbReference type="GO" id="GO:0051287">
    <property type="term" value="F:NAD binding"/>
    <property type="evidence" value="ECO:0007669"/>
    <property type="project" value="TreeGrafter"/>
</dbReference>
<dbReference type="PROSITE" id="PS51462">
    <property type="entry name" value="NUDIX"/>
    <property type="match status" value="1"/>
</dbReference>
<dbReference type="CDD" id="cd02883">
    <property type="entry name" value="NUDIX_Hydrolase"/>
    <property type="match status" value="1"/>
</dbReference>
<gene>
    <name evidence="3" type="ORF">Klosneuvirus_3_126</name>
</gene>
<dbReference type="InterPro" id="IPR000086">
    <property type="entry name" value="NUDIX_hydrolase_dom"/>
</dbReference>
<dbReference type="InterPro" id="IPR020084">
    <property type="entry name" value="NUDIX_hydrolase_CS"/>
</dbReference>
<organism evidence="3">
    <name type="scientific">Klosneuvirus KNV1</name>
    <dbReference type="NCBI Taxonomy" id="1977640"/>
    <lineage>
        <taxon>Viruses</taxon>
        <taxon>Varidnaviria</taxon>
        <taxon>Bamfordvirae</taxon>
        <taxon>Nucleocytoviricota</taxon>
        <taxon>Megaviricetes</taxon>
        <taxon>Imitervirales</taxon>
        <taxon>Mimiviridae</taxon>
        <taxon>Klosneuvirinae</taxon>
        <taxon>Klosneuvirus</taxon>
    </lineage>
</organism>
<reference evidence="3" key="1">
    <citation type="journal article" date="2017" name="Science">
        <title>Giant viruses with an expanded complement of translation system components.</title>
        <authorList>
            <person name="Schulz F."/>
            <person name="Yutin N."/>
            <person name="Ivanova N.N."/>
            <person name="Ortega D.R."/>
            <person name="Lee T.K."/>
            <person name="Vierheilig J."/>
            <person name="Daims H."/>
            <person name="Horn M."/>
            <person name="Wagner M."/>
            <person name="Jensen G.J."/>
            <person name="Kyrpides N.C."/>
            <person name="Koonin E.V."/>
            <person name="Woyke T."/>
        </authorList>
    </citation>
    <scope>NUCLEOTIDE SEQUENCE</scope>
    <source>
        <strain evidence="3">KNV1</strain>
    </source>
</reference>
<dbReference type="PANTHER" id="PTHR13994:SF13">
    <property type="entry name" value="FI03680P"/>
    <property type="match status" value="1"/>
</dbReference>
<dbReference type="Gene3D" id="3.40.50.450">
    <property type="match status" value="1"/>
</dbReference>
<dbReference type="EMBL" id="KY684110">
    <property type="protein sequence ID" value="ARF11991.1"/>
    <property type="molecule type" value="Genomic_DNA"/>
</dbReference>